<reference evidence="1 2" key="2">
    <citation type="submission" date="2018-11" db="EMBL/GenBank/DDBJ databases">
        <authorList>
            <consortium name="Pathogen Informatics"/>
        </authorList>
    </citation>
    <scope>NUCLEOTIDE SEQUENCE [LARGE SCALE GENOMIC DNA]</scope>
</reference>
<evidence type="ECO:0000313" key="2">
    <source>
        <dbReference type="Proteomes" id="UP000271098"/>
    </source>
</evidence>
<sequence length="79" mass="9007">MLFCLFCFVGITSMCLDRYGSTLFAASTDSRVYLYTVQGSSKHPSQLISVRFFIIFSPRSLLVIFFFFQTLYANIGSFS</sequence>
<dbReference type="OrthoDB" id="2096344at2759"/>
<protein>
    <submittedName>
        <fullName evidence="3">WD_REPEATS_REGION domain-containing protein</fullName>
    </submittedName>
</protein>
<name>A0A183DVL4_9BILA</name>
<reference evidence="3" key="1">
    <citation type="submission" date="2016-06" db="UniProtKB">
        <authorList>
            <consortium name="WormBaseParasite"/>
        </authorList>
    </citation>
    <scope>IDENTIFICATION</scope>
</reference>
<proteinExistence type="predicted"/>
<accession>A0A183DVL4</accession>
<organism evidence="3">
    <name type="scientific">Gongylonema pulchrum</name>
    <dbReference type="NCBI Taxonomy" id="637853"/>
    <lineage>
        <taxon>Eukaryota</taxon>
        <taxon>Metazoa</taxon>
        <taxon>Ecdysozoa</taxon>
        <taxon>Nematoda</taxon>
        <taxon>Chromadorea</taxon>
        <taxon>Rhabditida</taxon>
        <taxon>Spirurina</taxon>
        <taxon>Spiruromorpha</taxon>
        <taxon>Spiruroidea</taxon>
        <taxon>Gongylonematidae</taxon>
        <taxon>Gongylonema</taxon>
    </lineage>
</organism>
<keyword evidence="2" id="KW-1185">Reference proteome</keyword>
<evidence type="ECO:0000313" key="3">
    <source>
        <dbReference type="WBParaSite" id="GPUH_0001276901-mRNA-1"/>
    </source>
</evidence>
<dbReference type="AlphaFoldDB" id="A0A183DVL4"/>
<dbReference type="EMBL" id="UYRT01079578">
    <property type="protein sequence ID" value="VDN20985.1"/>
    <property type="molecule type" value="Genomic_DNA"/>
</dbReference>
<dbReference type="WBParaSite" id="GPUH_0001276901-mRNA-1">
    <property type="protein sequence ID" value="GPUH_0001276901-mRNA-1"/>
    <property type="gene ID" value="GPUH_0001276901"/>
</dbReference>
<evidence type="ECO:0000313" key="1">
    <source>
        <dbReference type="EMBL" id="VDN20985.1"/>
    </source>
</evidence>
<gene>
    <name evidence="1" type="ORF">GPUH_LOCUS12755</name>
</gene>
<dbReference type="Proteomes" id="UP000271098">
    <property type="component" value="Unassembled WGS sequence"/>
</dbReference>